<sequence length="63" mass="6586">MTALTLTGDRTTFPRRVRATDAVVTGARDLTTAGAVWVIAQALAAAGSAELQITGLRKIRTTT</sequence>
<dbReference type="RefSeq" id="WP_132628160.1">
    <property type="nucleotide sequence ID" value="NZ_SMLD01000005.1"/>
</dbReference>
<organism evidence="1 2">
    <name type="scientific">Nonomuraea mesophila</name>
    <dbReference type="NCBI Taxonomy" id="2530382"/>
    <lineage>
        <taxon>Bacteria</taxon>
        <taxon>Bacillati</taxon>
        <taxon>Actinomycetota</taxon>
        <taxon>Actinomycetes</taxon>
        <taxon>Streptosporangiales</taxon>
        <taxon>Streptosporangiaceae</taxon>
        <taxon>Nonomuraea</taxon>
    </lineage>
</organism>
<comment type="caution">
    <text evidence="1">The sequence shown here is derived from an EMBL/GenBank/DDBJ whole genome shotgun (WGS) entry which is preliminary data.</text>
</comment>
<accession>A0A4R5FXS1</accession>
<reference evidence="1 2" key="1">
    <citation type="submission" date="2019-03" db="EMBL/GenBank/DDBJ databases">
        <title>Draft genome sequences of novel Actinobacteria.</title>
        <authorList>
            <person name="Sahin N."/>
            <person name="Ay H."/>
            <person name="Saygin H."/>
        </authorList>
    </citation>
    <scope>NUCLEOTIDE SEQUENCE [LARGE SCALE GENOMIC DNA]</scope>
    <source>
        <strain evidence="1 2">6K102</strain>
    </source>
</reference>
<evidence type="ECO:0000313" key="1">
    <source>
        <dbReference type="EMBL" id="TDE59279.1"/>
    </source>
</evidence>
<proteinExistence type="predicted"/>
<name>A0A4R5FXS1_9ACTN</name>
<dbReference type="Proteomes" id="UP000295136">
    <property type="component" value="Unassembled WGS sequence"/>
</dbReference>
<protein>
    <submittedName>
        <fullName evidence="1">Uncharacterized protein</fullName>
    </submittedName>
</protein>
<keyword evidence="2" id="KW-1185">Reference proteome</keyword>
<gene>
    <name evidence="1" type="ORF">E1295_03350</name>
</gene>
<dbReference type="EMBL" id="SMLD01000005">
    <property type="protein sequence ID" value="TDE59279.1"/>
    <property type="molecule type" value="Genomic_DNA"/>
</dbReference>
<evidence type="ECO:0000313" key="2">
    <source>
        <dbReference type="Proteomes" id="UP000295136"/>
    </source>
</evidence>
<dbReference type="AlphaFoldDB" id="A0A4R5FXS1"/>